<keyword evidence="3" id="KW-1185">Reference proteome</keyword>
<evidence type="ECO:0000313" key="3">
    <source>
        <dbReference type="Proteomes" id="UP000439903"/>
    </source>
</evidence>
<keyword evidence="1" id="KW-1133">Transmembrane helix</keyword>
<keyword evidence="1" id="KW-0472">Membrane</keyword>
<keyword evidence="2" id="KW-0670">Pyruvate</keyword>
<name>A0A8H4AMQ8_GIGMA</name>
<proteinExistence type="predicted"/>
<keyword evidence="1" id="KW-0812">Transmembrane</keyword>
<dbReference type="Proteomes" id="UP000439903">
    <property type="component" value="Unassembled WGS sequence"/>
</dbReference>
<organism evidence="2 3">
    <name type="scientific">Gigaspora margarita</name>
    <dbReference type="NCBI Taxonomy" id="4874"/>
    <lineage>
        <taxon>Eukaryota</taxon>
        <taxon>Fungi</taxon>
        <taxon>Fungi incertae sedis</taxon>
        <taxon>Mucoromycota</taxon>
        <taxon>Glomeromycotina</taxon>
        <taxon>Glomeromycetes</taxon>
        <taxon>Diversisporales</taxon>
        <taxon>Gigasporaceae</taxon>
        <taxon>Gigaspora</taxon>
    </lineage>
</organism>
<dbReference type="OrthoDB" id="5594682at2759"/>
<protein>
    <submittedName>
        <fullName evidence="2">Glyoxylate/hydroxypyruvate reductase</fullName>
    </submittedName>
</protein>
<comment type="caution">
    <text evidence="2">The sequence shown here is derived from an EMBL/GenBank/DDBJ whole genome shotgun (WGS) entry which is preliminary data.</text>
</comment>
<accession>A0A8H4AMQ8</accession>
<reference evidence="2 3" key="1">
    <citation type="journal article" date="2019" name="Environ. Microbiol.">
        <title>At the nexus of three kingdoms: the genome of the mycorrhizal fungus Gigaspora margarita provides insights into plant, endobacterial and fungal interactions.</title>
        <authorList>
            <person name="Venice F."/>
            <person name="Ghignone S."/>
            <person name="Salvioli di Fossalunga A."/>
            <person name="Amselem J."/>
            <person name="Novero M."/>
            <person name="Xianan X."/>
            <person name="Sedzielewska Toro K."/>
            <person name="Morin E."/>
            <person name="Lipzen A."/>
            <person name="Grigoriev I.V."/>
            <person name="Henrissat B."/>
            <person name="Martin F.M."/>
            <person name="Bonfante P."/>
        </authorList>
    </citation>
    <scope>NUCLEOTIDE SEQUENCE [LARGE SCALE GENOMIC DNA]</scope>
    <source>
        <strain evidence="2 3">BEG34</strain>
    </source>
</reference>
<dbReference type="AlphaFoldDB" id="A0A8H4AMQ8"/>
<gene>
    <name evidence="2" type="ORF">F8M41_017609</name>
</gene>
<sequence>MSFPYASRHDLTERRIKYATIVIIILLVTTFGSWNIYRIVEAINTPIVSLKSVLRPSILVPGLVICGKTLNKLECYKSEFNYADDDHTIVYTVFITNFGDIFHKANLFKFSKGSTCNEYLSNETINAAVFVNMLGRDLTNQLCYILNPSRPFNKSFGVNPLVFDNSTQKIVIALWSDEKTNNTKLNITQDRWFTYGTFAEIEDPKYTKFQLVKMPSLSYLYVTRIESYNVIETDVITGGGTGQKPGAMVQYDEKFTSFDLAGFAISDHLWELFRIIPSNYQNNTQLNLQEYPVNLRYFRVEFTFLQLAANMGGFLSVLSALYLTLFGSRKINPWGIVQRYILNIVPSIPESYFPITKPYSLCSDY</sequence>
<evidence type="ECO:0000313" key="2">
    <source>
        <dbReference type="EMBL" id="KAF0514365.1"/>
    </source>
</evidence>
<evidence type="ECO:0000256" key="1">
    <source>
        <dbReference type="SAM" id="Phobius"/>
    </source>
</evidence>
<dbReference type="EMBL" id="WTPW01000410">
    <property type="protein sequence ID" value="KAF0514365.1"/>
    <property type="molecule type" value="Genomic_DNA"/>
</dbReference>
<feature type="transmembrane region" description="Helical" evidence="1">
    <location>
        <begin position="304"/>
        <end position="325"/>
    </location>
</feature>
<feature type="transmembrane region" description="Helical" evidence="1">
    <location>
        <begin position="18"/>
        <end position="37"/>
    </location>
</feature>